<dbReference type="Gene3D" id="2.130.10.10">
    <property type="entry name" value="YVTN repeat-like/Quinoprotein amine dehydrogenase"/>
    <property type="match status" value="1"/>
</dbReference>
<feature type="transmembrane region" description="Helical" evidence="1">
    <location>
        <begin position="154"/>
        <end position="174"/>
    </location>
</feature>
<feature type="transmembrane region" description="Helical" evidence="1">
    <location>
        <begin position="425"/>
        <end position="448"/>
    </location>
</feature>
<keyword evidence="1" id="KW-1133">Transmembrane helix</keyword>
<feature type="transmembrane region" description="Helical" evidence="1">
    <location>
        <begin position="347"/>
        <end position="366"/>
    </location>
</feature>
<feature type="transmembrane region" description="Helical" evidence="1">
    <location>
        <begin position="124"/>
        <end position="142"/>
    </location>
</feature>
<dbReference type="AlphaFoldDB" id="A0A919P0A6"/>
<name>A0A919P0A6_9CELL</name>
<accession>A0A919P0A6</accession>
<dbReference type="Proteomes" id="UP000632740">
    <property type="component" value="Unassembled WGS sequence"/>
</dbReference>
<evidence type="ECO:0000256" key="1">
    <source>
        <dbReference type="SAM" id="Phobius"/>
    </source>
</evidence>
<feature type="transmembrane region" description="Helical" evidence="1">
    <location>
        <begin position="479"/>
        <end position="499"/>
    </location>
</feature>
<dbReference type="InterPro" id="IPR015943">
    <property type="entry name" value="WD40/YVTN_repeat-like_dom_sf"/>
</dbReference>
<feature type="transmembrane region" description="Helical" evidence="1">
    <location>
        <begin position="81"/>
        <end position="104"/>
    </location>
</feature>
<evidence type="ECO:0000313" key="3">
    <source>
        <dbReference type="Proteomes" id="UP000632740"/>
    </source>
</evidence>
<feature type="transmembrane region" description="Helical" evidence="1">
    <location>
        <begin position="51"/>
        <end position="69"/>
    </location>
</feature>
<evidence type="ECO:0000313" key="2">
    <source>
        <dbReference type="EMBL" id="GIG20996.1"/>
    </source>
</evidence>
<organism evidence="2 3">
    <name type="scientific">Cellulomonas chitinilytica</name>
    <dbReference type="NCBI Taxonomy" id="398759"/>
    <lineage>
        <taxon>Bacteria</taxon>
        <taxon>Bacillati</taxon>
        <taxon>Actinomycetota</taxon>
        <taxon>Actinomycetes</taxon>
        <taxon>Micrococcales</taxon>
        <taxon>Cellulomonadaceae</taxon>
        <taxon>Cellulomonas</taxon>
    </lineage>
</organism>
<feature type="transmembrane region" description="Helical" evidence="1">
    <location>
        <begin position="378"/>
        <end position="398"/>
    </location>
</feature>
<reference evidence="2" key="1">
    <citation type="submission" date="2021-01" db="EMBL/GenBank/DDBJ databases">
        <title>Whole genome shotgun sequence of Cellulomonas chitinilytica NBRC 110799.</title>
        <authorList>
            <person name="Komaki H."/>
            <person name="Tamura T."/>
        </authorList>
    </citation>
    <scope>NUCLEOTIDE SEQUENCE</scope>
    <source>
        <strain evidence="2">NBRC 110799</strain>
    </source>
</reference>
<keyword evidence="1" id="KW-0472">Membrane</keyword>
<keyword evidence="1" id="KW-0812">Transmembrane</keyword>
<protein>
    <submittedName>
        <fullName evidence="2">Uncharacterized protein</fullName>
    </submittedName>
</protein>
<feature type="transmembrane region" description="Helical" evidence="1">
    <location>
        <begin position="455"/>
        <end position="473"/>
    </location>
</feature>
<feature type="transmembrane region" description="Helical" evidence="1">
    <location>
        <begin position="12"/>
        <end position="31"/>
    </location>
</feature>
<comment type="caution">
    <text evidence="2">The sequence shown here is derived from an EMBL/GenBank/DDBJ whole genome shotgun (WGS) entry which is preliminary data.</text>
</comment>
<dbReference type="EMBL" id="BONK01000005">
    <property type="protein sequence ID" value="GIG20996.1"/>
    <property type="molecule type" value="Genomic_DNA"/>
</dbReference>
<gene>
    <name evidence="2" type="ORF">Cch01nite_17200</name>
</gene>
<sequence>MPDADARPHRDSALRWLSHPTTCVAVALLLVNDHVLKAAFGTWWTGKLSDVAGLLVAPPLVALGAAVVVRRPPRWSAHAPLVAVVLVGLLFTLVKGTVQGATLASAAWSVVDGPAVVLRDPTDLLALPALGLAWWVGARARAGAGRALRRRPPARWLVVVPVAVLAVAATTSTVRDQVTSVDVVDGMLVATMESGGHLESYFESADGEAWEQVDDGTALRSRLDLLDPAGLDACVPGDKRVCYTPVGRLQVGRSTNGGRSWTVDWAVPDEDLAELAARFDPPVGELATHRVAVLPTADGYRVYAANGGDGLAVRHEDGTWERLGYPFLRDVNLVPLPSEPTRMTYPLPPGMLVGSVAAVVVVLAAGRRPDRYLGAGRVVAGLLLLVASGALLVGILALDRGWAMVAGQEGWGGLGLGVVLEGASWGYLTAVPLAWLLAGAFGLIGGAAATLHRGAAFLPACAAGFTVWLATLLPGGPWVALPLAVAATLGGAALARVLVQRSGLPDEPLPWRALMSRR</sequence>
<dbReference type="RefSeq" id="WP_203751437.1">
    <property type="nucleotide sequence ID" value="NZ_BONK01000005.1"/>
</dbReference>
<proteinExistence type="predicted"/>
<keyword evidence="3" id="KW-1185">Reference proteome</keyword>